<evidence type="ECO:0000256" key="4">
    <source>
        <dbReference type="ARBA" id="ARBA00022842"/>
    </source>
</evidence>
<protein>
    <recommendedName>
        <fullName evidence="6">2-succinyl-5-enolpyruvyl-6-hydroxy-3-cyclohexene-1-carboxylate synthase</fullName>
        <shortName evidence="6">SEPHCHC synthase</shortName>
        <ecNumber evidence="6">2.2.1.9</ecNumber>
    </recommendedName>
    <alternativeName>
        <fullName evidence="6">Menaquinone biosynthesis protein MenD</fullName>
    </alternativeName>
</protein>
<comment type="cofactor">
    <cofactor evidence="6">
        <name>Mg(2+)</name>
        <dbReference type="ChEBI" id="CHEBI:18420"/>
    </cofactor>
    <cofactor evidence="6">
        <name>Mn(2+)</name>
        <dbReference type="ChEBI" id="CHEBI:29035"/>
    </cofactor>
</comment>
<keyword evidence="2 6" id="KW-0808">Transferase</keyword>
<dbReference type="Pfam" id="PF16582">
    <property type="entry name" value="TPP_enzyme_M_2"/>
    <property type="match status" value="1"/>
</dbReference>
<dbReference type="PIRSF" id="PIRSF004983">
    <property type="entry name" value="MenD"/>
    <property type="match status" value="1"/>
</dbReference>
<dbReference type="GO" id="GO:0070204">
    <property type="term" value="F:2-succinyl-5-enolpyruvyl-6-hydroxy-3-cyclohexene-1-carboxylic-acid synthase activity"/>
    <property type="evidence" value="ECO:0007669"/>
    <property type="project" value="UniProtKB-UniRule"/>
</dbReference>
<dbReference type="Proteomes" id="UP000694232">
    <property type="component" value="Chromosome 1"/>
</dbReference>
<organism evidence="10 11">
    <name type="scientific">Vibrio ostreae</name>
    <dbReference type="NCBI Taxonomy" id="2841925"/>
    <lineage>
        <taxon>Bacteria</taxon>
        <taxon>Pseudomonadati</taxon>
        <taxon>Pseudomonadota</taxon>
        <taxon>Gammaproteobacteria</taxon>
        <taxon>Vibrionales</taxon>
        <taxon>Vibrionaceae</taxon>
        <taxon>Vibrio</taxon>
    </lineage>
</organism>
<dbReference type="PANTHER" id="PTHR42916">
    <property type="entry name" value="2-SUCCINYL-5-ENOLPYRUVYL-6-HYDROXY-3-CYCLOHEXENE-1-CARBOXYLATE SYNTHASE"/>
    <property type="match status" value="1"/>
</dbReference>
<comment type="cofactor">
    <cofactor evidence="6">
        <name>thiamine diphosphate</name>
        <dbReference type="ChEBI" id="CHEBI:58937"/>
    </cofactor>
    <text evidence="6">Binds 1 thiamine pyrophosphate per subunit.</text>
</comment>
<comment type="subunit">
    <text evidence="6">Homodimer.</text>
</comment>
<evidence type="ECO:0000256" key="1">
    <source>
        <dbReference type="ARBA" id="ARBA00022428"/>
    </source>
</evidence>
<dbReference type="EC" id="2.2.1.9" evidence="6"/>
<name>A0A975YNY4_9VIBR</name>
<comment type="catalytic activity">
    <reaction evidence="6">
        <text>isochorismate + 2-oxoglutarate + H(+) = 5-enolpyruvoyl-6-hydroxy-2-succinyl-cyclohex-3-ene-1-carboxylate + CO2</text>
        <dbReference type="Rhea" id="RHEA:25593"/>
        <dbReference type="ChEBI" id="CHEBI:15378"/>
        <dbReference type="ChEBI" id="CHEBI:16526"/>
        <dbReference type="ChEBI" id="CHEBI:16810"/>
        <dbReference type="ChEBI" id="CHEBI:29780"/>
        <dbReference type="ChEBI" id="CHEBI:58818"/>
        <dbReference type="EC" id="2.2.1.9"/>
    </reaction>
</comment>
<evidence type="ECO:0000256" key="3">
    <source>
        <dbReference type="ARBA" id="ARBA00022723"/>
    </source>
</evidence>
<dbReference type="AlphaFoldDB" id="A0A975YNY4"/>
<evidence type="ECO:0000259" key="7">
    <source>
        <dbReference type="Pfam" id="PF02775"/>
    </source>
</evidence>
<keyword evidence="4 6" id="KW-0460">Magnesium</keyword>
<dbReference type="InterPro" id="IPR004433">
    <property type="entry name" value="MenaQ_synth_MenD"/>
</dbReference>
<dbReference type="NCBIfam" id="TIGR00173">
    <property type="entry name" value="menD"/>
    <property type="match status" value="1"/>
</dbReference>
<evidence type="ECO:0000259" key="9">
    <source>
        <dbReference type="Pfam" id="PF16582"/>
    </source>
</evidence>
<dbReference type="InterPro" id="IPR011766">
    <property type="entry name" value="TPP_enzyme_TPP-bd"/>
</dbReference>
<dbReference type="HAMAP" id="MF_01659">
    <property type="entry name" value="MenD"/>
    <property type="match status" value="1"/>
</dbReference>
<keyword evidence="1 6" id="KW-0474">Menaquinone biosynthesis</keyword>
<dbReference type="GO" id="GO:0030145">
    <property type="term" value="F:manganese ion binding"/>
    <property type="evidence" value="ECO:0007669"/>
    <property type="project" value="UniProtKB-UniRule"/>
</dbReference>
<dbReference type="GO" id="GO:0009234">
    <property type="term" value="P:menaquinone biosynthetic process"/>
    <property type="evidence" value="ECO:0007669"/>
    <property type="project" value="UniProtKB-UniRule"/>
</dbReference>
<dbReference type="PANTHER" id="PTHR42916:SF1">
    <property type="entry name" value="PROTEIN PHYLLO, CHLOROPLASTIC"/>
    <property type="match status" value="1"/>
</dbReference>
<evidence type="ECO:0000256" key="6">
    <source>
        <dbReference type="HAMAP-Rule" id="MF_01659"/>
    </source>
</evidence>
<evidence type="ECO:0000256" key="5">
    <source>
        <dbReference type="ARBA" id="ARBA00023052"/>
    </source>
</evidence>
<comment type="function">
    <text evidence="6">Catalyzes the thiamine diphosphate-dependent decarboxylation of 2-oxoglutarate and the subsequent addition of the resulting succinic semialdehyde-thiamine pyrophosphate anion to isochorismate to yield 2-succinyl-5-enolpyruvyl-6-hydroxy-3-cyclohexene-1-carboxylate (SEPHCHC).</text>
</comment>
<dbReference type="GO" id="GO:0030976">
    <property type="term" value="F:thiamine pyrophosphate binding"/>
    <property type="evidence" value="ECO:0007669"/>
    <property type="project" value="UniProtKB-UniRule"/>
</dbReference>
<keyword evidence="5 6" id="KW-0786">Thiamine pyrophosphate</keyword>
<gene>
    <name evidence="6" type="primary">menD</name>
    <name evidence="10" type="ORF">KNV97_08215</name>
</gene>
<dbReference type="Pfam" id="PF02776">
    <property type="entry name" value="TPP_enzyme_N"/>
    <property type="match status" value="1"/>
</dbReference>
<proteinExistence type="inferred from homology"/>
<dbReference type="CDD" id="cd07037">
    <property type="entry name" value="TPP_PYR_MenD"/>
    <property type="match status" value="1"/>
</dbReference>
<comment type="similarity">
    <text evidence="6">Belongs to the TPP enzyme family. MenD subfamily.</text>
</comment>
<feature type="domain" description="Menaquinone biosynthesis protein MenD middle" evidence="9">
    <location>
        <begin position="189"/>
        <end position="404"/>
    </location>
</feature>
<evidence type="ECO:0000313" key="10">
    <source>
        <dbReference type="EMBL" id="QXO18257.1"/>
    </source>
</evidence>
<reference evidence="10" key="1">
    <citation type="submission" date="2021-06" db="EMBL/GenBank/DDBJ databases">
        <title>Vibrio nov. sp., novel gut bacterium isolated from Yellow Sea oyster.</title>
        <authorList>
            <person name="Muhammad N."/>
            <person name="Nguyen T.H."/>
            <person name="Lee Y.-J."/>
            <person name="Ko J."/>
            <person name="Kim S.-G."/>
        </authorList>
    </citation>
    <scope>NUCLEOTIDE SEQUENCE</scope>
    <source>
        <strain evidence="10">OG9-811</strain>
    </source>
</reference>
<feature type="domain" description="Thiamine pyrophosphate enzyme TPP-binding" evidence="7">
    <location>
        <begin position="439"/>
        <end position="561"/>
    </location>
</feature>
<keyword evidence="6" id="KW-0464">Manganese</keyword>
<evidence type="ECO:0000259" key="8">
    <source>
        <dbReference type="Pfam" id="PF02776"/>
    </source>
</evidence>
<accession>A0A975YNY4</accession>
<sequence>MSHDQAQLNRIWSRTLLEELTRFGVSEVCIAPGSRSTPLTLEAAAHPNLTLHTHFDERGLGFLALGLAKASTRPVAVIVTSGTAVANLLPAIAESGLTGEKLVVLTADRPVELVGCGANQAIDQVGIYSSHVTAAMNLPSPGVHLSLSWLLSALDDALFKQAQQGGAVHINCPFPEPLYSTSCTDLYRDYRARVADWHNADVPYTRRLMPQTSVMPLEAASFHRKGLVIIGSLPLCQAQVARDFARQLGWPVLGDIQSGVSSEWAHYDLWLQNATASARLNECELVLQFGARVVSKRLNQWLQRQISAADCDYWYVSPDASRNNQSHLPQQHWVADIRDWVAIQSAVVHSSVKPPLNSAGRGWADELRHIAGATAQLAVSTLSDEGLNGSAGALTEVAVALDLSQRVPWVPLFIGNSLIVRLTDMLSELDDRAVYSNRGASGIDGLVASASGVQRALNQPLMILLGDTSLLYDLNSLTLLRQTSQPVVMVVTNNDGGAIFDLLPVPEQERQALYQMPHGMQFEFAARQFGLAYARPQTLAQYQTVIDVHFDSGQGTLLVEVVTQPQQAARHIQQLSAQIHAL</sequence>
<dbReference type="InterPro" id="IPR012001">
    <property type="entry name" value="Thiamin_PyroP_enz_TPP-bd_dom"/>
</dbReference>
<dbReference type="Pfam" id="PF02775">
    <property type="entry name" value="TPP_enzyme_C"/>
    <property type="match status" value="1"/>
</dbReference>
<comment type="pathway">
    <text evidence="6">Quinol/quinone metabolism; menaquinone biosynthesis.</text>
</comment>
<dbReference type="CDD" id="cd02009">
    <property type="entry name" value="TPP_SHCHC_synthase"/>
    <property type="match status" value="1"/>
</dbReference>
<feature type="domain" description="Thiamine pyrophosphate enzyme N-terminal TPP-binding" evidence="8">
    <location>
        <begin position="14"/>
        <end position="126"/>
    </location>
</feature>
<dbReference type="GO" id="GO:0000287">
    <property type="term" value="F:magnesium ion binding"/>
    <property type="evidence" value="ECO:0007669"/>
    <property type="project" value="UniProtKB-UniRule"/>
</dbReference>
<dbReference type="InterPro" id="IPR032264">
    <property type="entry name" value="MenD_middle"/>
</dbReference>
<dbReference type="KEGG" id="vos:KNV97_08215"/>
<comment type="pathway">
    <text evidence="6">Quinol/quinone metabolism; 1,4-dihydroxy-2-naphthoate biosynthesis; 1,4-dihydroxy-2-naphthoate from chorismate: step 2/7.</text>
</comment>
<dbReference type="RefSeq" id="WP_218562871.1">
    <property type="nucleotide sequence ID" value="NZ_CP076643.1"/>
</dbReference>
<evidence type="ECO:0000313" key="11">
    <source>
        <dbReference type="Proteomes" id="UP000694232"/>
    </source>
</evidence>
<dbReference type="EMBL" id="CP076643">
    <property type="protein sequence ID" value="QXO18257.1"/>
    <property type="molecule type" value="Genomic_DNA"/>
</dbReference>
<keyword evidence="11" id="KW-1185">Reference proteome</keyword>
<keyword evidence="3 6" id="KW-0479">Metal-binding</keyword>
<evidence type="ECO:0000256" key="2">
    <source>
        <dbReference type="ARBA" id="ARBA00022679"/>
    </source>
</evidence>